<dbReference type="SUPFAM" id="SSF52821">
    <property type="entry name" value="Rhodanese/Cell cycle control phosphatase"/>
    <property type="match status" value="1"/>
</dbReference>
<dbReference type="InterPro" id="IPR036873">
    <property type="entry name" value="Rhodanese-like_dom_sf"/>
</dbReference>
<sequence>MQEYIDFFARNPVLSLIWVALLAMFIMSLVKSKLTKFKTVSHQQATLLINRQDAKVLDVRGADEFKKGHIVDAINVPLSQIKNNQLGAVEKFKNDPIIVVCNAGISSSQAAQVLVKAGFEQVYNLHGGMTDWNAANLPVVRKKKR</sequence>
<dbReference type="Pfam" id="PF00581">
    <property type="entry name" value="Rhodanese"/>
    <property type="match status" value="1"/>
</dbReference>
<keyword evidence="1" id="KW-0472">Membrane</keyword>
<evidence type="ECO:0000313" key="3">
    <source>
        <dbReference type="EMBL" id="ADN77948.1"/>
    </source>
</evidence>
<dbReference type="InterPro" id="IPR050229">
    <property type="entry name" value="GlpE_sulfurtransferase"/>
</dbReference>
<dbReference type="SMART" id="SM00450">
    <property type="entry name" value="RHOD"/>
    <property type="match status" value="1"/>
</dbReference>
<dbReference type="KEGG" id="fbl:Fbal_3755"/>
<evidence type="ECO:0000259" key="2">
    <source>
        <dbReference type="PROSITE" id="PS50206"/>
    </source>
</evidence>
<gene>
    <name evidence="3" type="ordered locus">Fbal_3755</name>
</gene>
<dbReference type="PANTHER" id="PTHR43031">
    <property type="entry name" value="FAD-DEPENDENT OXIDOREDUCTASE"/>
    <property type="match status" value="1"/>
</dbReference>
<dbReference type="RefSeq" id="WP_013347253.1">
    <property type="nucleotide sequence ID" value="NC_014541.1"/>
</dbReference>
<dbReference type="OrthoDB" id="9808735at2"/>
<accession>E1SR18</accession>
<dbReference type="CDD" id="cd00158">
    <property type="entry name" value="RHOD"/>
    <property type="match status" value="1"/>
</dbReference>
<dbReference type="STRING" id="550540.Fbal_3755"/>
<organism evidence="3 4">
    <name type="scientific">Ferrimonas balearica (strain DSM 9799 / CCM 4581 / KCTC 23876 / PAT)</name>
    <dbReference type="NCBI Taxonomy" id="550540"/>
    <lineage>
        <taxon>Bacteria</taxon>
        <taxon>Pseudomonadati</taxon>
        <taxon>Pseudomonadota</taxon>
        <taxon>Gammaproteobacteria</taxon>
        <taxon>Alteromonadales</taxon>
        <taxon>Ferrimonadaceae</taxon>
        <taxon>Ferrimonas</taxon>
    </lineage>
</organism>
<keyword evidence="1" id="KW-1133">Transmembrane helix</keyword>
<name>E1SR18_FERBD</name>
<feature type="transmembrane region" description="Helical" evidence="1">
    <location>
        <begin position="12"/>
        <end position="30"/>
    </location>
</feature>
<feature type="domain" description="Rhodanese" evidence="2">
    <location>
        <begin position="50"/>
        <end position="141"/>
    </location>
</feature>
<evidence type="ECO:0000256" key="1">
    <source>
        <dbReference type="SAM" id="Phobius"/>
    </source>
</evidence>
<keyword evidence="4" id="KW-1185">Reference proteome</keyword>
<dbReference type="EMBL" id="CP002209">
    <property type="protein sequence ID" value="ADN77948.1"/>
    <property type="molecule type" value="Genomic_DNA"/>
</dbReference>
<dbReference type="GeneID" id="67183950"/>
<proteinExistence type="predicted"/>
<dbReference type="AlphaFoldDB" id="E1SR18"/>
<protein>
    <submittedName>
        <fullName evidence="3">Rhodanese domain protein</fullName>
    </submittedName>
</protein>
<dbReference type="PANTHER" id="PTHR43031:SF18">
    <property type="entry name" value="RHODANESE-RELATED SULFURTRANSFERASES"/>
    <property type="match status" value="1"/>
</dbReference>
<dbReference type="HOGENOM" id="CLU_089574_1_5_6"/>
<dbReference type="Gene3D" id="3.40.250.10">
    <property type="entry name" value="Rhodanese-like domain"/>
    <property type="match status" value="1"/>
</dbReference>
<dbReference type="PROSITE" id="PS50206">
    <property type="entry name" value="RHODANESE_3"/>
    <property type="match status" value="1"/>
</dbReference>
<dbReference type="Proteomes" id="UP000006683">
    <property type="component" value="Chromosome"/>
</dbReference>
<dbReference type="eggNOG" id="COG0607">
    <property type="taxonomic scope" value="Bacteria"/>
</dbReference>
<reference evidence="3 4" key="1">
    <citation type="journal article" date="2010" name="Stand. Genomic Sci.">
        <title>Complete genome sequence of Ferrimonas balearica type strain (PAT).</title>
        <authorList>
            <person name="Nolan M."/>
            <person name="Sikorski J."/>
            <person name="Davenport K."/>
            <person name="Lucas S."/>
            <person name="Glavina Del Rio T."/>
            <person name="Tice H."/>
            <person name="Cheng J."/>
            <person name="Goodwin L."/>
            <person name="Pitluck S."/>
            <person name="Liolios K."/>
            <person name="Ivanova N."/>
            <person name="Mavromatis K."/>
            <person name="Ovchinnikova G."/>
            <person name="Pati A."/>
            <person name="Chen A."/>
            <person name="Palaniappan K."/>
            <person name="Land M."/>
            <person name="Hauser L."/>
            <person name="Chang Y."/>
            <person name="Jeffries C."/>
            <person name="Tapia R."/>
            <person name="Brettin T."/>
            <person name="Detter J."/>
            <person name="Han C."/>
            <person name="Yasawong M."/>
            <person name="Rohde M."/>
            <person name="Tindall B."/>
            <person name="Goker M."/>
            <person name="Woyke T."/>
            <person name="Bristow J."/>
            <person name="Eisen J."/>
            <person name="Markowitz V."/>
            <person name="Hugenholtz P."/>
            <person name="Kyrpides N."/>
            <person name="Klenk H."/>
            <person name="Lapidus A."/>
        </authorList>
    </citation>
    <scope>NUCLEOTIDE SEQUENCE [LARGE SCALE GENOMIC DNA]</scope>
    <source>
        <strain evidence="4">DSM 9799 / CCM 4581 / KCTC 23876 / PAT</strain>
    </source>
</reference>
<keyword evidence="1" id="KW-0812">Transmembrane</keyword>
<evidence type="ECO:0000313" key="4">
    <source>
        <dbReference type="Proteomes" id="UP000006683"/>
    </source>
</evidence>
<dbReference type="InterPro" id="IPR001763">
    <property type="entry name" value="Rhodanese-like_dom"/>
</dbReference>